<comment type="subcellular location">
    <subcellularLocation>
        <location evidence="2">Mitochondrion inner membrane</location>
        <topology evidence="2">Multi-pass membrane protein</topology>
    </subcellularLocation>
</comment>
<keyword evidence="11" id="KW-1185">Reference proteome</keyword>
<evidence type="ECO:0000256" key="5">
    <source>
        <dbReference type="ARBA" id="ARBA00022792"/>
    </source>
</evidence>
<dbReference type="GO" id="GO:0005743">
    <property type="term" value="C:mitochondrial inner membrane"/>
    <property type="evidence" value="ECO:0007669"/>
    <property type="project" value="UniProtKB-SubCell"/>
</dbReference>
<dbReference type="GO" id="GO:0007007">
    <property type="term" value="P:inner mitochondrial membrane organization"/>
    <property type="evidence" value="ECO:0007669"/>
    <property type="project" value="TreeGrafter"/>
</dbReference>
<evidence type="ECO:0000313" key="10">
    <source>
        <dbReference type="EMBL" id="KAF6038597.1"/>
    </source>
</evidence>
<evidence type="ECO:0000256" key="2">
    <source>
        <dbReference type="ARBA" id="ARBA00004448"/>
    </source>
</evidence>
<dbReference type="InterPro" id="IPR026120">
    <property type="entry name" value="TMEM11"/>
</dbReference>
<proteinExistence type="inferred from homology"/>
<evidence type="ECO:0000256" key="4">
    <source>
        <dbReference type="ARBA" id="ARBA00022692"/>
    </source>
</evidence>
<evidence type="ECO:0000256" key="6">
    <source>
        <dbReference type="ARBA" id="ARBA00022989"/>
    </source>
</evidence>
<evidence type="ECO:0000256" key="3">
    <source>
        <dbReference type="ARBA" id="ARBA00006060"/>
    </source>
</evidence>
<comment type="caution">
    <text evidence="10">The sequence shown here is derived from an EMBL/GenBank/DDBJ whole genome shotgun (WGS) entry which is preliminary data.</text>
</comment>
<reference evidence="10" key="1">
    <citation type="submission" date="2020-06" db="EMBL/GenBank/DDBJ databases">
        <title>Draft genome of Bugula neritina, a colonial animal packing powerful symbionts and potential medicines.</title>
        <authorList>
            <person name="Rayko M."/>
        </authorList>
    </citation>
    <scope>NUCLEOTIDE SEQUENCE [LARGE SCALE GENOMIC DNA]</scope>
    <source>
        <strain evidence="10">Kwan_BN1</strain>
    </source>
</reference>
<evidence type="ECO:0000313" key="11">
    <source>
        <dbReference type="Proteomes" id="UP000593567"/>
    </source>
</evidence>
<keyword evidence="4 9" id="KW-0812">Transmembrane</keyword>
<name>A0A7J7KK17_BUGNE</name>
<keyword evidence="6 9" id="KW-1133">Transmembrane helix</keyword>
<keyword evidence="5" id="KW-0999">Mitochondrion inner membrane</keyword>
<feature type="transmembrane region" description="Helical" evidence="9">
    <location>
        <begin position="80"/>
        <end position="98"/>
    </location>
</feature>
<organism evidence="10 11">
    <name type="scientific">Bugula neritina</name>
    <name type="common">Brown bryozoan</name>
    <name type="synonym">Sertularia neritina</name>
    <dbReference type="NCBI Taxonomy" id="10212"/>
    <lineage>
        <taxon>Eukaryota</taxon>
        <taxon>Metazoa</taxon>
        <taxon>Spiralia</taxon>
        <taxon>Lophotrochozoa</taxon>
        <taxon>Bryozoa</taxon>
        <taxon>Gymnolaemata</taxon>
        <taxon>Cheilostomatida</taxon>
        <taxon>Flustrina</taxon>
        <taxon>Buguloidea</taxon>
        <taxon>Bugulidae</taxon>
        <taxon>Bugula</taxon>
    </lineage>
</organism>
<dbReference type="PANTHER" id="PTHR15099:SF2">
    <property type="entry name" value="TRANSMEMBRANE PROTEIN 11, MITOCHONDRIAL"/>
    <property type="match status" value="1"/>
</dbReference>
<dbReference type="OrthoDB" id="9970856at2759"/>
<dbReference type="EMBL" id="VXIV02000393">
    <property type="protein sequence ID" value="KAF6038597.1"/>
    <property type="molecule type" value="Genomic_DNA"/>
</dbReference>
<evidence type="ECO:0000256" key="9">
    <source>
        <dbReference type="SAM" id="Phobius"/>
    </source>
</evidence>
<dbReference type="PANTHER" id="PTHR15099">
    <property type="entry name" value="PROTEIN PM1"/>
    <property type="match status" value="1"/>
</dbReference>
<evidence type="ECO:0000256" key="1">
    <source>
        <dbReference type="ARBA" id="ARBA00002812"/>
    </source>
</evidence>
<dbReference type="Pfam" id="PF14972">
    <property type="entry name" value="Mito_morph_reg"/>
    <property type="match status" value="1"/>
</dbReference>
<comment type="similarity">
    <text evidence="3">Belongs to the TMEM11 family.</text>
</comment>
<dbReference type="AlphaFoldDB" id="A0A7J7KK17"/>
<sequence>MSTPECYVIRHVNDEEDLKSLEVELDGALNAQTDIIIIEPARLGKETARWISVGNFLHKGSVVCGVTACIASFITDRLKVLVPLGLSSFICAGVYMISWQFDPCCKYQVAKHIDSSVVPLHRLKVTDPVILVRKDDKRRKILHTVLAMLSLSICLRKLYKSRS</sequence>
<evidence type="ECO:0000256" key="8">
    <source>
        <dbReference type="ARBA" id="ARBA00023136"/>
    </source>
</evidence>
<dbReference type="Proteomes" id="UP000593567">
    <property type="component" value="Unassembled WGS sequence"/>
</dbReference>
<evidence type="ECO:0000256" key="7">
    <source>
        <dbReference type="ARBA" id="ARBA00023128"/>
    </source>
</evidence>
<protein>
    <submittedName>
        <fullName evidence="10">TMEM11</fullName>
    </submittedName>
</protein>
<gene>
    <name evidence="10" type="ORF">EB796_003097</name>
</gene>
<feature type="transmembrane region" description="Helical" evidence="9">
    <location>
        <begin position="56"/>
        <end position="74"/>
    </location>
</feature>
<keyword evidence="8 9" id="KW-0472">Membrane</keyword>
<comment type="function">
    <text evidence="1">Plays a role in mitochondrial morphogenesis.</text>
</comment>
<keyword evidence="7" id="KW-0496">Mitochondrion</keyword>
<accession>A0A7J7KK17</accession>